<dbReference type="PANTHER" id="PTHR37422:SF13">
    <property type="entry name" value="LIPOPOLYSACCHARIDE BIOSYNTHESIS PROTEIN PA4999-RELATED"/>
    <property type="match status" value="1"/>
</dbReference>
<dbReference type="AlphaFoldDB" id="A0A521DLB8"/>
<keyword evidence="2 5" id="KW-0812">Transmembrane</keyword>
<evidence type="ECO:0000313" key="8">
    <source>
        <dbReference type="Proteomes" id="UP000315971"/>
    </source>
</evidence>
<dbReference type="InterPro" id="IPR051533">
    <property type="entry name" value="WaaL-like"/>
</dbReference>
<accession>A0A521DLB8</accession>
<evidence type="ECO:0000313" key="7">
    <source>
        <dbReference type="EMBL" id="SMO72385.1"/>
    </source>
</evidence>
<keyword evidence="4 5" id="KW-0472">Membrane</keyword>
<dbReference type="InterPro" id="IPR007016">
    <property type="entry name" value="O-antigen_ligase-rel_domated"/>
</dbReference>
<dbReference type="Gene3D" id="1.25.40.10">
    <property type="entry name" value="Tetratricopeptide repeat domain"/>
    <property type="match status" value="1"/>
</dbReference>
<feature type="transmembrane region" description="Helical" evidence="5">
    <location>
        <begin position="94"/>
        <end position="113"/>
    </location>
</feature>
<gene>
    <name evidence="7" type="ORF">SAMN06265350_107114</name>
</gene>
<feature type="transmembrane region" description="Helical" evidence="5">
    <location>
        <begin position="204"/>
        <end position="222"/>
    </location>
</feature>
<keyword evidence="3 5" id="KW-1133">Transmembrane helix</keyword>
<dbReference type="InterPro" id="IPR011990">
    <property type="entry name" value="TPR-like_helical_dom_sf"/>
</dbReference>
<dbReference type="GO" id="GO:0016020">
    <property type="term" value="C:membrane"/>
    <property type="evidence" value="ECO:0007669"/>
    <property type="project" value="UniProtKB-SubCell"/>
</dbReference>
<evidence type="ECO:0000259" key="6">
    <source>
        <dbReference type="Pfam" id="PF04932"/>
    </source>
</evidence>
<feature type="transmembrane region" description="Helical" evidence="5">
    <location>
        <begin position="380"/>
        <end position="400"/>
    </location>
</feature>
<dbReference type="Proteomes" id="UP000315971">
    <property type="component" value="Unassembled WGS sequence"/>
</dbReference>
<evidence type="ECO:0000256" key="2">
    <source>
        <dbReference type="ARBA" id="ARBA00022692"/>
    </source>
</evidence>
<feature type="domain" description="O-antigen ligase-related" evidence="6">
    <location>
        <begin position="190"/>
        <end position="336"/>
    </location>
</feature>
<sequence>MIKIAKLSSLFSISVILLFLLCSNLYSFKHSYWARELPPFIFSFLVSSLALAGIASIVKRLHITFIDIIAVFFFFYIIFNSLFIAQPFPPSDRIFNILGCFLLYISLRIVNPFTKENTQLLLIGFLFVIVYQAVYGILQFWQTTSLVRGTFINPGIYGCFIGLGLPIITHFITKPKITRARIILLISIGVLVLNSLYFSKSRTALVSSLLGSIIIIFYRLKIDPVYIITKHKKIITALIIGILAVIINSLWQQNTVSVSGRFLIWKISYYMFLDHPFFGIGYGNFFTEYGNYQANYFLSGQGTPNEVKIAGMNYYAFNEFLKITVENGIIGILVFVGLIVAIIFSVWRGIKNNQAYAIVFAVLFGVILIFGLFSYPFQDFAISALFYCCLSYIASIDMILLKYTPTRISRSILLLVICGFAFVSIQKIYSIFQWRDATENLSELNPSFKKYQQIFPVLSNNGAFLFNYAAELAYAGKNRQAIPLFIRAARYGNSVELYIWLADCYAAIGHNALAEQNYTKAAYMHPKLFKPLDHLLSFYQKTGQVVKAKRIAEQICTKPIKIPSNEIDKIKAKALMYLQTDKL</sequence>
<dbReference type="Pfam" id="PF04932">
    <property type="entry name" value="Wzy_C"/>
    <property type="match status" value="1"/>
</dbReference>
<keyword evidence="8" id="KW-1185">Reference proteome</keyword>
<feature type="transmembrane region" description="Helical" evidence="5">
    <location>
        <begin position="234"/>
        <end position="251"/>
    </location>
</feature>
<evidence type="ECO:0000256" key="1">
    <source>
        <dbReference type="ARBA" id="ARBA00004141"/>
    </source>
</evidence>
<feature type="transmembrane region" description="Helical" evidence="5">
    <location>
        <begin position="154"/>
        <end position="173"/>
    </location>
</feature>
<keyword evidence="7" id="KW-0436">Ligase</keyword>
<dbReference type="RefSeq" id="WP_142604298.1">
    <property type="nucleotide sequence ID" value="NZ_FXSZ01000007.1"/>
</dbReference>
<dbReference type="SUPFAM" id="SSF48452">
    <property type="entry name" value="TPR-like"/>
    <property type="match status" value="1"/>
</dbReference>
<evidence type="ECO:0000256" key="3">
    <source>
        <dbReference type="ARBA" id="ARBA00022989"/>
    </source>
</evidence>
<feature type="transmembrane region" description="Helical" evidence="5">
    <location>
        <begin position="65"/>
        <end position="88"/>
    </location>
</feature>
<name>A0A521DLB8_9SPHI</name>
<proteinExistence type="predicted"/>
<protein>
    <submittedName>
        <fullName evidence="7">O-antigen ligase</fullName>
    </submittedName>
</protein>
<feature type="transmembrane region" description="Helical" evidence="5">
    <location>
        <begin position="412"/>
        <end position="432"/>
    </location>
</feature>
<evidence type="ECO:0000256" key="4">
    <source>
        <dbReference type="ARBA" id="ARBA00023136"/>
    </source>
</evidence>
<reference evidence="7 8" key="1">
    <citation type="submission" date="2017-05" db="EMBL/GenBank/DDBJ databases">
        <authorList>
            <person name="Varghese N."/>
            <person name="Submissions S."/>
        </authorList>
    </citation>
    <scope>NUCLEOTIDE SEQUENCE [LARGE SCALE GENOMIC DNA]</scope>
    <source>
        <strain evidence="7 8">DSM 21342</strain>
    </source>
</reference>
<feature type="transmembrane region" description="Helical" evidence="5">
    <location>
        <begin position="354"/>
        <end position="374"/>
    </location>
</feature>
<feature type="transmembrane region" description="Helical" evidence="5">
    <location>
        <begin position="180"/>
        <end position="198"/>
    </location>
</feature>
<organism evidence="7 8">
    <name type="scientific">Solitalea koreensis</name>
    <dbReference type="NCBI Taxonomy" id="543615"/>
    <lineage>
        <taxon>Bacteria</taxon>
        <taxon>Pseudomonadati</taxon>
        <taxon>Bacteroidota</taxon>
        <taxon>Sphingobacteriia</taxon>
        <taxon>Sphingobacteriales</taxon>
        <taxon>Sphingobacteriaceae</taxon>
        <taxon>Solitalea</taxon>
    </lineage>
</organism>
<dbReference type="EMBL" id="FXSZ01000007">
    <property type="protein sequence ID" value="SMO72385.1"/>
    <property type="molecule type" value="Genomic_DNA"/>
</dbReference>
<comment type="subcellular location">
    <subcellularLocation>
        <location evidence="1">Membrane</location>
        <topology evidence="1">Multi-pass membrane protein</topology>
    </subcellularLocation>
</comment>
<feature type="transmembrane region" description="Helical" evidence="5">
    <location>
        <begin position="328"/>
        <end position="347"/>
    </location>
</feature>
<dbReference type="GO" id="GO:0016874">
    <property type="term" value="F:ligase activity"/>
    <property type="evidence" value="ECO:0007669"/>
    <property type="project" value="UniProtKB-KW"/>
</dbReference>
<dbReference type="OrthoDB" id="1454576at2"/>
<feature type="transmembrane region" description="Helical" evidence="5">
    <location>
        <begin position="37"/>
        <end position="58"/>
    </location>
</feature>
<evidence type="ECO:0000256" key="5">
    <source>
        <dbReference type="SAM" id="Phobius"/>
    </source>
</evidence>
<dbReference type="PANTHER" id="PTHR37422">
    <property type="entry name" value="TEICHURONIC ACID BIOSYNTHESIS PROTEIN TUAE"/>
    <property type="match status" value="1"/>
</dbReference>
<feature type="transmembrane region" description="Helical" evidence="5">
    <location>
        <begin position="120"/>
        <end position="142"/>
    </location>
</feature>